<gene>
    <name evidence="3" type="ORF">SAMN02745226_00656</name>
</gene>
<dbReference type="AlphaFoldDB" id="A0A1M7S839"/>
<protein>
    <submittedName>
        <fullName evidence="3">Uncharacterized protein</fullName>
    </submittedName>
</protein>
<name>A0A1M7S839_FERGO</name>
<dbReference type="RefSeq" id="WP_072758248.1">
    <property type="nucleotide sequence ID" value="NZ_FRDJ01000002.1"/>
</dbReference>
<dbReference type="Proteomes" id="UP000184207">
    <property type="component" value="Unassembled WGS sequence"/>
</dbReference>
<evidence type="ECO:0000256" key="2">
    <source>
        <dbReference type="SAM" id="Phobius"/>
    </source>
</evidence>
<keyword evidence="2" id="KW-0812">Transmembrane</keyword>
<feature type="transmembrane region" description="Helical" evidence="2">
    <location>
        <begin position="12"/>
        <end position="33"/>
    </location>
</feature>
<proteinExistence type="predicted"/>
<organism evidence="3 4">
    <name type="scientific">Fervidobacterium gondwanense DSM 13020</name>
    <dbReference type="NCBI Taxonomy" id="1121883"/>
    <lineage>
        <taxon>Bacteria</taxon>
        <taxon>Thermotogati</taxon>
        <taxon>Thermotogota</taxon>
        <taxon>Thermotogae</taxon>
        <taxon>Thermotogales</taxon>
        <taxon>Fervidobacteriaceae</taxon>
        <taxon>Fervidobacterium</taxon>
    </lineage>
</organism>
<dbReference type="OrthoDB" id="39151at2"/>
<keyword evidence="2" id="KW-0472">Membrane</keyword>
<evidence type="ECO:0000313" key="3">
    <source>
        <dbReference type="EMBL" id="SHN54787.1"/>
    </source>
</evidence>
<dbReference type="EMBL" id="FRDJ01000002">
    <property type="protein sequence ID" value="SHN54787.1"/>
    <property type="molecule type" value="Genomic_DNA"/>
</dbReference>
<reference evidence="4" key="1">
    <citation type="submission" date="2016-12" db="EMBL/GenBank/DDBJ databases">
        <authorList>
            <person name="Varghese N."/>
            <person name="Submissions S."/>
        </authorList>
    </citation>
    <scope>NUCLEOTIDE SEQUENCE [LARGE SCALE GENOMIC DNA]</scope>
    <source>
        <strain evidence="4">DSM 13020</strain>
    </source>
</reference>
<keyword evidence="2" id="KW-1133">Transmembrane helix</keyword>
<evidence type="ECO:0000256" key="1">
    <source>
        <dbReference type="SAM" id="MobiDB-lite"/>
    </source>
</evidence>
<evidence type="ECO:0000313" key="4">
    <source>
        <dbReference type="Proteomes" id="UP000184207"/>
    </source>
</evidence>
<dbReference type="STRING" id="1121883.SAMN02745226_00656"/>
<keyword evidence="4" id="KW-1185">Reference proteome</keyword>
<feature type="region of interest" description="Disordered" evidence="1">
    <location>
        <begin position="604"/>
        <end position="635"/>
    </location>
</feature>
<sequence length="635" mass="72316">MRRYSVPKKRGGKMVAFLVIAIVSIVIIGVVLFNIRIQSVQRPHGEFKLLSIREVFQHAFGEANVQISLFGSVKVTGNDEMNNSYTVVVSQDGTIFIHINGTIQPNVEDVYKEIYTRALYKILTSTPLSDYESSDPTSFLSYLNNIAMEYYKENEKDYLRITGSDKEGNILKISYAITKFGGKFKVTAEKLVINGKELNSNAMRVTLAKIYKKEIDKDLIEAIKNSFLKDFQNVSIGEVFSKLSNARWTIKDETKKVVELNGIEKIEESEVALTLGFRIDENGDTVIDYLLLNGEKIDEKAIIYYISYIYSKYGYADKEKDIAKFKDLILKSRLPNGLSTFQEFFDKHFSEVQWDMYYKPNSYEFVVSGKTRAKNTPVELRFISTPDGLYLAESVYGSEKAKSDIVINNVLNESLQVSQTNILSVVMNGKIVKYSPVQSNKVAFESFLKSPVWQYDSNADRVVLSGIGKYGSRDWNFKFVFETFFGKEPVLEYVYMDGTQAIDEVVDYVVSKVFRVETLGNNLSELVKNTIFTYKTYEEILGPVGWSIDRQYDRVVFSSSNLTVYFSVEPSGKVNVVQLFYKGQDMSTKTAEIVKLLEDGGSLESLEKKKTQQSQQPPQEEKEEQQPEAPQTGQF</sequence>
<accession>A0A1M7S839</accession>